<keyword evidence="9" id="KW-1185">Reference proteome</keyword>
<keyword evidence="6" id="KW-0135">Cellulose biosynthesis</keyword>
<accession>A0ABQ4RYD9</accession>
<dbReference type="EMBL" id="BPQP01000048">
    <property type="protein sequence ID" value="GJD95856.1"/>
    <property type="molecule type" value="Genomic_DNA"/>
</dbReference>
<evidence type="ECO:0000256" key="5">
    <source>
        <dbReference type="ARBA" id="ARBA00023136"/>
    </source>
</evidence>
<comment type="caution">
    <text evidence="8">The sequence shown here is derived from an EMBL/GenBank/DDBJ whole genome shotgun (WGS) entry which is preliminary data.</text>
</comment>
<comment type="pathway">
    <text evidence="6">Glycan metabolism; bacterial cellulose biosynthesis.</text>
</comment>
<keyword evidence="4 6" id="KW-1133">Transmembrane helix</keyword>
<evidence type="ECO:0000256" key="6">
    <source>
        <dbReference type="RuleBase" id="RU365021"/>
    </source>
</evidence>
<gene>
    <name evidence="8" type="ORF">OCOJLMKI_3072</name>
</gene>
<keyword evidence="6" id="KW-0973">c-di-GMP</keyword>
<dbReference type="PROSITE" id="PS51257">
    <property type="entry name" value="PROKAR_LIPOPROTEIN"/>
    <property type="match status" value="1"/>
</dbReference>
<comment type="function">
    <text evidence="6">Binds the cellulose synthase activator, bis-(3'-5') cyclic diguanylic acid (c-di-GMP).</text>
</comment>
<evidence type="ECO:0000256" key="7">
    <source>
        <dbReference type="SAM" id="MobiDB-lite"/>
    </source>
</evidence>
<feature type="chain" id="PRO_5044976337" description="Cyclic di-GMP-binding protein" evidence="6">
    <location>
        <begin position="24"/>
        <end position="763"/>
    </location>
</feature>
<evidence type="ECO:0000256" key="4">
    <source>
        <dbReference type="ARBA" id="ARBA00022989"/>
    </source>
</evidence>
<evidence type="ECO:0000256" key="1">
    <source>
        <dbReference type="ARBA" id="ARBA00004162"/>
    </source>
</evidence>
<comment type="subunit">
    <text evidence="6">Tightly associated with the cellulose synthase catalytic subunit.</text>
</comment>
<reference evidence="8" key="1">
    <citation type="journal article" date="2021" name="Front. Microbiol.">
        <title>Comprehensive Comparative Genomics and Phenotyping of Methylobacterium Species.</title>
        <authorList>
            <person name="Alessa O."/>
            <person name="Ogura Y."/>
            <person name="Fujitani Y."/>
            <person name="Takami H."/>
            <person name="Hayashi T."/>
            <person name="Sahin N."/>
            <person name="Tani A."/>
        </authorList>
    </citation>
    <scope>NUCLEOTIDE SEQUENCE</scope>
    <source>
        <strain evidence="8">DSM 19015</strain>
    </source>
</reference>
<dbReference type="RefSeq" id="WP_238244990.1">
    <property type="nucleotide sequence ID" value="NZ_BPQP01000048.1"/>
</dbReference>
<comment type="similarity">
    <text evidence="6">Belongs to the AcsB/BcsB family.</text>
</comment>
<proteinExistence type="inferred from homology"/>
<keyword evidence="5 6" id="KW-0472">Membrane</keyword>
<reference evidence="8" key="2">
    <citation type="submission" date="2021-08" db="EMBL/GenBank/DDBJ databases">
        <authorList>
            <person name="Tani A."/>
            <person name="Ola A."/>
            <person name="Ogura Y."/>
            <person name="Katsura K."/>
            <person name="Hayashi T."/>
        </authorList>
    </citation>
    <scope>NUCLEOTIDE SEQUENCE</scope>
    <source>
        <strain evidence="8">DSM 19015</strain>
    </source>
</reference>
<keyword evidence="3 6" id="KW-0812">Transmembrane</keyword>
<dbReference type="InterPro" id="IPR018513">
    <property type="entry name" value="Cell_synthase_bac"/>
</dbReference>
<evidence type="ECO:0000313" key="9">
    <source>
        <dbReference type="Proteomes" id="UP001055125"/>
    </source>
</evidence>
<feature type="transmembrane region" description="Helical" evidence="6">
    <location>
        <begin position="733"/>
        <end position="755"/>
    </location>
</feature>
<organism evidence="8 9">
    <name type="scientific">Methylobacterium iners</name>
    <dbReference type="NCBI Taxonomy" id="418707"/>
    <lineage>
        <taxon>Bacteria</taxon>
        <taxon>Pseudomonadati</taxon>
        <taxon>Pseudomonadota</taxon>
        <taxon>Alphaproteobacteria</taxon>
        <taxon>Hyphomicrobiales</taxon>
        <taxon>Methylobacteriaceae</taxon>
        <taxon>Methylobacterium</taxon>
    </lineage>
</organism>
<evidence type="ECO:0000256" key="2">
    <source>
        <dbReference type="ARBA" id="ARBA00022475"/>
    </source>
</evidence>
<dbReference type="Gene3D" id="2.60.120.260">
    <property type="entry name" value="Galactose-binding domain-like"/>
    <property type="match status" value="2"/>
</dbReference>
<dbReference type="PANTHER" id="PTHR39083:SF1">
    <property type="entry name" value="CYCLIC DI-GMP-BINDING PROTEIN"/>
    <property type="match status" value="1"/>
</dbReference>
<dbReference type="Proteomes" id="UP001055125">
    <property type="component" value="Unassembled WGS sequence"/>
</dbReference>
<evidence type="ECO:0000313" key="8">
    <source>
        <dbReference type="EMBL" id="GJD95856.1"/>
    </source>
</evidence>
<feature type="region of interest" description="Disordered" evidence="7">
    <location>
        <begin position="39"/>
        <end position="69"/>
    </location>
</feature>
<name>A0ABQ4RYD9_9HYPH</name>
<protein>
    <recommendedName>
        <fullName evidence="6">Cyclic di-GMP-binding protein</fullName>
    </recommendedName>
    <alternativeName>
        <fullName evidence="6">Cellulose synthase regulatory subunit</fullName>
    </alternativeName>
</protein>
<sequence length="763" mass="79583">MRVALITLAAGLLSCTAMPAAIAQVFSGSGPTQTFVLPPSLDASPKPEAENFPSVLPSRNIRRPQPNSASLRLSGENGRASWAFYVTETEARVGGRFAVSYLSAISVLPEASTITLAINDEVVGTAPVEGASGIRTIHFDIPPGRFVPGYNAVGVSVDQRHRVDCTLAATYELWTQIDVDGTGFLVGTERAGTITDLRDLPALGVASDGATPIRLVHGTERLTEVAVERLLTAVQELVLAGRVVQPVVDFGAPAGGTEGINFAVGTAGTMASILGPRAVEGIVGPHLALLPSRPDRRPTLLATGTTEAEVEQALARLATIHKAKPLGTKPGLRVLADAAGRPVEGGERITLHEFGFADVSFTGRQHRIVIDLLLPHDVLVADYAKLVLEVTGRYAAGLATDAKILAEINGVNAASVELGQADATKPTRKTIFLPLRLMRPGFNRIVVATQLPRKGEATCPVAATPEAERMTLSASTTIVVPPLARIARQPDIGQTFGAGYPYAAAHRPTTLLVPAPDRSSMAAAATLAARLARAGGKPVPFRFSATRLSGSGPTIAIAPARAFDPSLLTAAGIDPNLLRDAWRTRLPLEAGGAPETAYGSAARQRRLLRQDGIEACHAWDGATAPSEAVGGSRNREAADFARAFGVVAQAITGPEPDDVLTVATASDAPSLEMAMRCLVHPRVWHAPEGRLATLSGSGAIASLTPDAPRYVATAPLSIGNLRRIAAGWLSLNAGLYALLALLVAACLAGSTHWLLGSLGRKSP</sequence>
<keyword evidence="6" id="KW-0997">Cell inner membrane</keyword>
<keyword evidence="2 6" id="KW-1003">Cell membrane</keyword>
<keyword evidence="6" id="KW-0732">Signal</keyword>
<evidence type="ECO:0000256" key="3">
    <source>
        <dbReference type="ARBA" id="ARBA00022692"/>
    </source>
</evidence>
<feature type="signal peptide" evidence="6">
    <location>
        <begin position="1"/>
        <end position="23"/>
    </location>
</feature>
<comment type="subcellular location">
    <subcellularLocation>
        <location evidence="6">Cell inner membrane</location>
    </subcellularLocation>
    <subcellularLocation>
        <location evidence="1">Cell membrane</location>
        <topology evidence="1">Single-pass membrane protein</topology>
    </subcellularLocation>
</comment>
<dbReference type="PANTHER" id="PTHR39083">
    <property type="entry name" value="CYCLIC DI-GMP-BINDING PROTEIN"/>
    <property type="match status" value="1"/>
</dbReference>
<dbReference type="Pfam" id="PF03170">
    <property type="entry name" value="BcsB"/>
    <property type="match status" value="1"/>
</dbReference>